<dbReference type="Pfam" id="PF07980">
    <property type="entry name" value="SusD_RagB"/>
    <property type="match status" value="1"/>
</dbReference>
<keyword evidence="4" id="KW-0472">Membrane</keyword>
<dbReference type="Pfam" id="PF14322">
    <property type="entry name" value="SusD-like_3"/>
    <property type="match status" value="1"/>
</dbReference>
<keyword evidence="3" id="KW-0732">Signal</keyword>
<dbReference type="CDD" id="cd08977">
    <property type="entry name" value="SusD"/>
    <property type="match status" value="1"/>
</dbReference>
<evidence type="ECO:0000259" key="7">
    <source>
        <dbReference type="Pfam" id="PF14322"/>
    </source>
</evidence>
<dbReference type="Gene3D" id="1.25.40.390">
    <property type="match status" value="1"/>
</dbReference>
<dbReference type="PROSITE" id="PS51257">
    <property type="entry name" value="PROKAR_LIPOPROTEIN"/>
    <property type="match status" value="1"/>
</dbReference>
<feature type="domain" description="SusD-like N-terminal" evidence="7">
    <location>
        <begin position="63"/>
        <end position="211"/>
    </location>
</feature>
<dbReference type="GO" id="GO:0009279">
    <property type="term" value="C:cell outer membrane"/>
    <property type="evidence" value="ECO:0007669"/>
    <property type="project" value="UniProtKB-SubCell"/>
</dbReference>
<dbReference type="AlphaFoldDB" id="A0A1T5BR52"/>
<protein>
    <submittedName>
        <fullName evidence="8">Starch-binding associating with outer membrane</fullName>
    </submittedName>
</protein>
<dbReference type="InterPro" id="IPR012944">
    <property type="entry name" value="SusD_RagB_dom"/>
</dbReference>
<evidence type="ECO:0000313" key="8">
    <source>
        <dbReference type="EMBL" id="SKB49862.1"/>
    </source>
</evidence>
<accession>A0A1T5BR52</accession>
<gene>
    <name evidence="8" type="ORF">SAMN05660349_01456</name>
</gene>
<comment type="similarity">
    <text evidence="2">Belongs to the SusD family.</text>
</comment>
<feature type="domain" description="RagB/SusD" evidence="6">
    <location>
        <begin position="262"/>
        <end position="536"/>
    </location>
</feature>
<dbReference type="EMBL" id="FUYQ01000008">
    <property type="protein sequence ID" value="SKB49862.1"/>
    <property type="molecule type" value="Genomic_DNA"/>
</dbReference>
<sequence length="537" mass="60110">MKRIILFLNIVCVLSGCSDVLDTVPTDRLSSQVYWQTDKDAEYAANAVYRFLESPVTILGRDAMSDHARSTFETSDETKVEGSIADPQTNIFQNTWNDMYKGIRACNDYLDNVGKITPTDAAKVNRITSEVRTLRCYFYARLVSYFGDIPLVTTPIGISESKTLTRTPAAEIYDFIYNEITESSANLPVTTTEKGRVTKGAALGILARTMLFAAGNVTGTDNRPEVYYQRAKDASDAVIALGVYDLLPNYKDLFIYANENSKEVVFDKQFIKDVYSNAVMNSFGAVSLGNNGSNISPTSVLVDEYETMKGKKITEDASFDPKNPYVNRDPRLGYTLFYPGSVLPNGAIYDSRPGWSSTSDVVGASYQASKTGLLPRKYINAEDIGQSNRSNCGINLIIIRYAEILLIAAESNIELNKDLDVALTYINKIRQRADVNMPPLIGINGQAALRVALRHERTVELALEGNRFFDIRRWRIAESTCNMDKVDGMRYVDKLSGELVTVSTDYKKKFSTRDYLWPIPYNERQLNANLTQNEGWN</sequence>
<dbReference type="RefSeq" id="WP_079683042.1">
    <property type="nucleotide sequence ID" value="NZ_FUYQ01000008.1"/>
</dbReference>
<dbReference type="InterPro" id="IPR033985">
    <property type="entry name" value="SusD-like_N"/>
</dbReference>
<organism evidence="8 9">
    <name type="scientific">Parabacteroides chartae</name>
    <dbReference type="NCBI Taxonomy" id="1037355"/>
    <lineage>
        <taxon>Bacteria</taxon>
        <taxon>Pseudomonadati</taxon>
        <taxon>Bacteroidota</taxon>
        <taxon>Bacteroidia</taxon>
        <taxon>Bacteroidales</taxon>
        <taxon>Tannerellaceae</taxon>
        <taxon>Parabacteroides</taxon>
    </lineage>
</organism>
<evidence type="ECO:0000313" key="9">
    <source>
        <dbReference type="Proteomes" id="UP000190852"/>
    </source>
</evidence>
<comment type="subcellular location">
    <subcellularLocation>
        <location evidence="1">Cell outer membrane</location>
    </subcellularLocation>
</comment>
<proteinExistence type="inferred from homology"/>
<evidence type="ECO:0000256" key="1">
    <source>
        <dbReference type="ARBA" id="ARBA00004442"/>
    </source>
</evidence>
<evidence type="ECO:0000259" key="6">
    <source>
        <dbReference type="Pfam" id="PF07980"/>
    </source>
</evidence>
<dbReference type="Proteomes" id="UP000190852">
    <property type="component" value="Unassembled WGS sequence"/>
</dbReference>
<keyword evidence="9" id="KW-1185">Reference proteome</keyword>
<reference evidence="9" key="1">
    <citation type="submission" date="2017-02" db="EMBL/GenBank/DDBJ databases">
        <authorList>
            <person name="Varghese N."/>
            <person name="Submissions S."/>
        </authorList>
    </citation>
    <scope>NUCLEOTIDE SEQUENCE [LARGE SCALE GENOMIC DNA]</scope>
    <source>
        <strain evidence="9">DSM 24967</strain>
    </source>
</reference>
<keyword evidence="5" id="KW-0998">Cell outer membrane</keyword>
<dbReference type="InterPro" id="IPR011990">
    <property type="entry name" value="TPR-like_helical_dom_sf"/>
</dbReference>
<name>A0A1T5BR52_9BACT</name>
<evidence type="ECO:0000256" key="4">
    <source>
        <dbReference type="ARBA" id="ARBA00023136"/>
    </source>
</evidence>
<evidence type="ECO:0000256" key="5">
    <source>
        <dbReference type="ARBA" id="ARBA00023237"/>
    </source>
</evidence>
<dbReference type="SUPFAM" id="SSF48452">
    <property type="entry name" value="TPR-like"/>
    <property type="match status" value="1"/>
</dbReference>
<evidence type="ECO:0000256" key="3">
    <source>
        <dbReference type="ARBA" id="ARBA00022729"/>
    </source>
</evidence>
<evidence type="ECO:0000256" key="2">
    <source>
        <dbReference type="ARBA" id="ARBA00006275"/>
    </source>
</evidence>